<dbReference type="SMART" id="SM00450">
    <property type="entry name" value="RHOD"/>
    <property type="match status" value="2"/>
</dbReference>
<protein>
    <submittedName>
        <fullName evidence="4">Sulfurtransferase</fullName>
    </submittedName>
</protein>
<accession>A0ABN5PKP4</accession>
<reference evidence="4 5" key="1">
    <citation type="submission" date="2018-08" db="EMBL/GenBank/DDBJ databases">
        <title>Genomic taxonomy of the Vibrionaceae family.</title>
        <authorList>
            <person name="Gomez-Gil B."/>
            <person name="Tanaka M."/>
            <person name="Sawabe T."/>
            <person name="Enciso-Ibarra K."/>
        </authorList>
    </citation>
    <scope>NUCLEOTIDE SEQUENCE [LARGE SCALE GENOMIC DNA]</scope>
    <source>
        <strain evidence="4 5">CAIM 1831</strain>
    </source>
</reference>
<feature type="domain" description="Rhodanese" evidence="3">
    <location>
        <begin position="162"/>
        <end position="275"/>
    </location>
</feature>
<keyword evidence="2" id="KW-0677">Repeat</keyword>
<dbReference type="InterPro" id="IPR045078">
    <property type="entry name" value="TST/MPST-like"/>
</dbReference>
<dbReference type="Gene3D" id="3.40.250.10">
    <property type="entry name" value="Rhodanese-like domain"/>
    <property type="match status" value="2"/>
</dbReference>
<dbReference type="CDD" id="cd01449">
    <property type="entry name" value="TST_Repeat_2"/>
    <property type="match status" value="1"/>
</dbReference>
<sequence length="276" mass="30079">MSALINVNELKELMGQPNLKVLDASITFQIPSESEKIKDKWIPGALRFDYDNDFCLHDSPLPHMMPKEASFNESAKQLGLNNDDLIVVYDNSGTLAAPRAWWMFKAMGHENVRILNGGLPAWIDAGFDVCEQLSTPHTLGNFSGVLSKSAFLDAASVLDHANSRSANIIDARSKARFLGQVPEPRQGLRSGHIPSSLCLPFQDLIENNQIKSPEALTSIVASLSLDSDKSTIFSCGSGVTACIVLLAAYESGYQNLSVYDGSWTEWGADTSLPIEC</sequence>
<name>A0ABN5PKP4_9VIBR</name>
<dbReference type="SUPFAM" id="SSF52821">
    <property type="entry name" value="Rhodanese/Cell cycle control phosphatase"/>
    <property type="match status" value="2"/>
</dbReference>
<dbReference type="Pfam" id="PF00581">
    <property type="entry name" value="Rhodanese"/>
    <property type="match status" value="2"/>
</dbReference>
<dbReference type="RefSeq" id="WP_128812726.1">
    <property type="nucleotide sequence ID" value="NZ_CP032094.1"/>
</dbReference>
<dbReference type="CDD" id="cd01448">
    <property type="entry name" value="TST_Repeat_1"/>
    <property type="match status" value="1"/>
</dbReference>
<dbReference type="PANTHER" id="PTHR11364">
    <property type="entry name" value="THIOSULFATE SULFERTANSFERASE"/>
    <property type="match status" value="1"/>
</dbReference>
<proteinExistence type="predicted"/>
<dbReference type="InterPro" id="IPR001763">
    <property type="entry name" value="Rhodanese-like_dom"/>
</dbReference>
<evidence type="ECO:0000259" key="3">
    <source>
        <dbReference type="PROSITE" id="PS50206"/>
    </source>
</evidence>
<dbReference type="PANTHER" id="PTHR11364:SF27">
    <property type="entry name" value="SULFURTRANSFERASE"/>
    <property type="match status" value="1"/>
</dbReference>
<dbReference type="Proteomes" id="UP000262832">
    <property type="component" value="Chromosome II"/>
</dbReference>
<evidence type="ECO:0000313" key="5">
    <source>
        <dbReference type="Proteomes" id="UP000262832"/>
    </source>
</evidence>
<dbReference type="InterPro" id="IPR036873">
    <property type="entry name" value="Rhodanese-like_dom_sf"/>
</dbReference>
<evidence type="ECO:0000313" key="4">
    <source>
        <dbReference type="EMBL" id="AXY02816.1"/>
    </source>
</evidence>
<organism evidence="4 5">
    <name type="scientific">Vibrio alfacsensis</name>
    <dbReference type="NCBI Taxonomy" id="1074311"/>
    <lineage>
        <taxon>Bacteria</taxon>
        <taxon>Pseudomonadati</taxon>
        <taxon>Pseudomonadota</taxon>
        <taxon>Gammaproteobacteria</taxon>
        <taxon>Vibrionales</taxon>
        <taxon>Vibrionaceae</taxon>
        <taxon>Vibrio</taxon>
    </lineage>
</organism>
<gene>
    <name evidence="4" type="ORF">D1115_17615</name>
</gene>
<keyword evidence="1" id="KW-0808">Transferase</keyword>
<keyword evidence="5" id="KW-1185">Reference proteome</keyword>
<dbReference type="PROSITE" id="PS50206">
    <property type="entry name" value="RHODANESE_3"/>
    <property type="match status" value="2"/>
</dbReference>
<dbReference type="EMBL" id="CP032094">
    <property type="protein sequence ID" value="AXY02816.1"/>
    <property type="molecule type" value="Genomic_DNA"/>
</dbReference>
<feature type="domain" description="Rhodanese" evidence="3">
    <location>
        <begin position="15"/>
        <end position="131"/>
    </location>
</feature>
<evidence type="ECO:0000256" key="2">
    <source>
        <dbReference type="ARBA" id="ARBA00022737"/>
    </source>
</evidence>
<evidence type="ECO:0000256" key="1">
    <source>
        <dbReference type="ARBA" id="ARBA00022679"/>
    </source>
</evidence>